<proteinExistence type="inferred from homology"/>
<dbReference type="eggNOG" id="arCOG01336">
    <property type="taxonomic scope" value="Archaea"/>
</dbReference>
<reference evidence="3 4" key="1">
    <citation type="journal article" date="2012" name="J. Bacteriol.">
        <title>Complete genome sequence of a thermophilic methanogen, Methanocella conradii HZ254, isolated from Chinese rice field soil.</title>
        <authorList>
            <person name="Lu Z."/>
            <person name="Lu Y."/>
        </authorList>
    </citation>
    <scope>NUCLEOTIDE SEQUENCE [LARGE SCALE GENOMIC DNA]</scope>
    <source>
        <strain evidence="4">DSM 24694 / JCM 17849 / CGMCC 1.5162 / HZ254</strain>
    </source>
</reference>
<dbReference type="NCBIfam" id="TIGR04335">
    <property type="entry name" value="AmmeMemoSam_A"/>
    <property type="match status" value="1"/>
</dbReference>
<dbReference type="NCBIfam" id="TIGR00296">
    <property type="entry name" value="TIGR00296 family protein"/>
    <property type="match status" value="1"/>
</dbReference>
<dbReference type="Proteomes" id="UP000005233">
    <property type="component" value="Chromosome"/>
</dbReference>
<dbReference type="InterPro" id="IPR027485">
    <property type="entry name" value="AMMECR1_N"/>
</dbReference>
<dbReference type="SUPFAM" id="SSF143447">
    <property type="entry name" value="AMMECR1-like"/>
    <property type="match status" value="1"/>
</dbReference>
<dbReference type="OrthoDB" id="25187at2157"/>
<organism evidence="3 4">
    <name type="scientific">Methanocella conradii (strain DSM 24694 / JCM 17849 / CGMCC 1.5162 / HZ254)</name>
    <dbReference type="NCBI Taxonomy" id="1041930"/>
    <lineage>
        <taxon>Archaea</taxon>
        <taxon>Methanobacteriati</taxon>
        <taxon>Methanobacteriota</taxon>
        <taxon>Stenosarchaea group</taxon>
        <taxon>Methanomicrobia</taxon>
        <taxon>Methanocellales</taxon>
        <taxon>Methanocellaceae</taxon>
        <taxon>Methanocella</taxon>
    </lineage>
</organism>
<dbReference type="InterPro" id="IPR023473">
    <property type="entry name" value="AMMECR1"/>
</dbReference>
<evidence type="ECO:0000256" key="1">
    <source>
        <dbReference type="HAMAP-Rule" id="MF_00645"/>
    </source>
</evidence>
<dbReference type="Pfam" id="PF01871">
    <property type="entry name" value="AMMECR1"/>
    <property type="match status" value="1"/>
</dbReference>
<sequence>MLSLEEGTLAVKTARKVIEEYVRTNKVPKVELPESFNGLSGVFVTLKKAGELRGCIGYPYPDLPLGRALVEAAIQAATQDPRFPRVRSAELDHIVVEVTLLTEPEPLRVKPLDRPRHIKIGRDGIIVEYGLYRGLLLPQVPVEYGWSPEEFLEYGCLKAGISPDMWVDDKTKVYTFQGQIFQEKAPRGEVVEDRIDPTLDKCELLD</sequence>
<evidence type="ECO:0000313" key="3">
    <source>
        <dbReference type="EMBL" id="AFC99273.1"/>
    </source>
</evidence>
<dbReference type="PANTHER" id="PTHR13016:SF0">
    <property type="entry name" value="AMME SYNDROME CANDIDATE GENE 1 PROTEIN"/>
    <property type="match status" value="1"/>
</dbReference>
<evidence type="ECO:0000313" key="4">
    <source>
        <dbReference type="Proteomes" id="UP000005233"/>
    </source>
</evidence>
<dbReference type="InterPro" id="IPR023472">
    <property type="entry name" value="Uncharacterised_MJ0810"/>
</dbReference>
<dbReference type="RefSeq" id="WP_014405112.1">
    <property type="nucleotide sequence ID" value="NC_017034.1"/>
</dbReference>
<protein>
    <recommendedName>
        <fullName evidence="1">Protein Mtc_0507</fullName>
    </recommendedName>
</protein>
<dbReference type="HOGENOM" id="CLU_095686_1_1_2"/>
<keyword evidence="4" id="KW-1185">Reference proteome</keyword>
<gene>
    <name evidence="3" type="ordered locus">Mtc_0507</name>
</gene>
<dbReference type="GeneID" id="11970392"/>
<dbReference type="InterPro" id="IPR002733">
    <property type="entry name" value="AMMECR1_domain"/>
</dbReference>
<dbReference type="PANTHER" id="PTHR13016">
    <property type="entry name" value="AMMECR1 HOMOLOG"/>
    <property type="match status" value="1"/>
</dbReference>
<dbReference type="InterPro" id="IPR036071">
    <property type="entry name" value="AMMECR1_dom_sf"/>
</dbReference>
<dbReference type="HAMAP" id="MF_00645">
    <property type="entry name" value="AMMECR1"/>
    <property type="match status" value="1"/>
</dbReference>
<dbReference type="STRING" id="1041930.Mtc_0507"/>
<dbReference type="AlphaFoldDB" id="H8I576"/>
<dbReference type="InterPro" id="IPR027623">
    <property type="entry name" value="AmmeMemoSam_A"/>
</dbReference>
<dbReference type="KEGG" id="mez:Mtc_0507"/>
<dbReference type="PROSITE" id="PS51112">
    <property type="entry name" value="AMMECR1"/>
    <property type="match status" value="1"/>
</dbReference>
<dbReference type="Gene3D" id="3.30.1490.150">
    <property type="entry name" value="Hypothetical protein ph0010, domain 2"/>
    <property type="match status" value="1"/>
</dbReference>
<dbReference type="EMBL" id="CP003243">
    <property type="protein sequence ID" value="AFC99273.1"/>
    <property type="molecule type" value="Genomic_DNA"/>
</dbReference>
<accession>H8I576</accession>
<dbReference type="Gene3D" id="3.30.700.20">
    <property type="entry name" value="Hypothetical protein ph0010, domain 1"/>
    <property type="match status" value="1"/>
</dbReference>
<feature type="domain" description="AMMECR1" evidence="2">
    <location>
        <begin position="5"/>
        <end position="192"/>
    </location>
</feature>
<evidence type="ECO:0000259" key="2">
    <source>
        <dbReference type="PROSITE" id="PS51112"/>
    </source>
</evidence>
<name>H8I576_METCZ</name>